<keyword evidence="6" id="KW-0732">Signal</keyword>
<dbReference type="PROSITE" id="PS50268">
    <property type="entry name" value="CADHERIN_2"/>
    <property type="match status" value="1"/>
</dbReference>
<protein>
    <submittedName>
        <fullName evidence="8">S8 family serine peptidase</fullName>
    </submittedName>
</protein>
<dbReference type="Proteomes" id="UP001248581">
    <property type="component" value="Chromosome"/>
</dbReference>
<keyword evidence="9" id="KW-1185">Reference proteome</keyword>
<dbReference type="InterPro" id="IPR036852">
    <property type="entry name" value="Peptidase_S8/S53_dom_sf"/>
</dbReference>
<dbReference type="Gene3D" id="2.60.40.60">
    <property type="entry name" value="Cadherins"/>
    <property type="match status" value="1"/>
</dbReference>
<feature type="compositionally biased region" description="Low complexity" evidence="5">
    <location>
        <begin position="1202"/>
        <end position="1215"/>
    </location>
</feature>
<name>A0ABY9TE80_9GAMM</name>
<dbReference type="PANTHER" id="PTHR43806:SF11">
    <property type="entry name" value="CEREVISIN-RELATED"/>
    <property type="match status" value="1"/>
</dbReference>
<accession>A0ABY9TE80</accession>
<dbReference type="InterPro" id="IPR050131">
    <property type="entry name" value="Peptidase_S8_subtilisin-like"/>
</dbReference>
<feature type="signal peptide" evidence="6">
    <location>
        <begin position="1"/>
        <end position="20"/>
    </location>
</feature>
<evidence type="ECO:0000313" key="9">
    <source>
        <dbReference type="Proteomes" id="UP001248581"/>
    </source>
</evidence>
<dbReference type="InterPro" id="IPR000209">
    <property type="entry name" value="Peptidase_S8/S53_dom"/>
</dbReference>
<comment type="similarity">
    <text evidence="1">Belongs to the peptidase S8 family.</text>
</comment>
<feature type="region of interest" description="Disordered" evidence="5">
    <location>
        <begin position="1202"/>
        <end position="1225"/>
    </location>
</feature>
<keyword evidence="2" id="KW-0645">Protease</keyword>
<feature type="domain" description="Cadherin" evidence="7">
    <location>
        <begin position="1010"/>
        <end position="1114"/>
    </location>
</feature>
<reference evidence="9" key="1">
    <citation type="submission" date="2023-09" db="EMBL/GenBank/DDBJ databases">
        <authorList>
            <person name="Li S."/>
            <person name="Li X."/>
            <person name="Zhang C."/>
            <person name="Zhao Z."/>
        </authorList>
    </citation>
    <scope>NUCLEOTIDE SEQUENCE [LARGE SCALE GENOMIC DNA]</scope>
    <source>
        <strain evidence="9">SQ345</strain>
    </source>
</reference>
<gene>
    <name evidence="8" type="ORF">RI845_11310</name>
</gene>
<evidence type="ECO:0000256" key="1">
    <source>
        <dbReference type="ARBA" id="ARBA00011073"/>
    </source>
</evidence>
<evidence type="ECO:0000256" key="2">
    <source>
        <dbReference type="ARBA" id="ARBA00022670"/>
    </source>
</evidence>
<dbReference type="PANTHER" id="PTHR43806">
    <property type="entry name" value="PEPTIDASE S8"/>
    <property type="match status" value="1"/>
</dbReference>
<evidence type="ECO:0000256" key="3">
    <source>
        <dbReference type="ARBA" id="ARBA00022801"/>
    </source>
</evidence>
<proteinExistence type="inferred from homology"/>
<dbReference type="Pfam" id="PF00082">
    <property type="entry name" value="Peptidase_S8"/>
    <property type="match status" value="1"/>
</dbReference>
<dbReference type="Gene3D" id="2.60.40.1710">
    <property type="entry name" value="Subtilisin-like superfamily"/>
    <property type="match status" value="1"/>
</dbReference>
<dbReference type="InterPro" id="IPR015919">
    <property type="entry name" value="Cadherin-like_sf"/>
</dbReference>
<evidence type="ECO:0000256" key="6">
    <source>
        <dbReference type="SAM" id="SignalP"/>
    </source>
</evidence>
<evidence type="ECO:0000259" key="7">
    <source>
        <dbReference type="PROSITE" id="PS50268"/>
    </source>
</evidence>
<dbReference type="Gene3D" id="2.60.40.10">
    <property type="entry name" value="Immunoglobulins"/>
    <property type="match status" value="1"/>
</dbReference>
<dbReference type="SUPFAM" id="SSF52743">
    <property type="entry name" value="Subtilisin-like"/>
    <property type="match status" value="1"/>
</dbReference>
<sequence length="1247" mass="134681">MIFKSSTVALMVTAAFAAKANAVDVQEASNKLSTGQLTISTTPQNEITSSFEKKDENIGVYLIGLAEKSALDPSYDGLGADRSSIINLVEKQQEQVIAAIRELDPSAIITHKARLTENILYVQMSHQAVKDISTNEHVIYAELLNEEPSYTSNDEFKKYPFLTVKDPGDAVTVAIVGNGIDYTHKSLGGAGTREAYDQAWANRSNAWDGFPTETIIGGLDFSAAGEGYHSLDYNPIEAEQDDNVDSGAIPSGTAVAAQVLAEAPDAKILFYKTWDWDYRYFYPVLDAIVDPNQDGDISDRPDVIVMNSYGNAAFYVEDDTSGSHPTREIGLIRRVSAAGSLLVIGAGKTAMDNYFNLAWRAAVPEALTVGSVSINEEDISLSSFTPAGPTRGVQLLKPEVVGPAENVVAPLAGTGTEQGVFEAHHTYAAAYAAGTAARILAQFPHLSPIEAKALVTNSALADNIVGGSHYFEEYEMSTHKIAEVPFMGSGLVDGATAITSKAVVWESSSYQPSLAFGFVEASTQTSVTRDITIKNLTDQVQTYTVGTTLNGDKANNEAVSFIYPETINVPANRSVIFTVTLSVDAEKLTDGTLTTTTDYTIENWSKTSVNGYLVFNNQDGQSAQLKMPWQVFPKSNKEVAKPTMATTTTILPYDAPIISQLVRNSGGWLESTVIDVKNEGNLAKTVYTMPLMHTVPVKDTTKASGQGNLIKNIGATINPEALCESGQKLSVAVQMFDKFDVPMAEHFDKAGHVLVYFTAYAEAIADKYNADPHGLEVNSTDADKLGYFEILLNNDSQPVTKYLDLSIPYEYWNPTGRVRYSELPADVSPGDDTAVANICLDKLYHHDFQSVDAWNQKVGWQFATDRDAQSTFDSKVLRYNPVINGDYYEEVIDHTGEDGYPYWWDYNCQPKSWNEDYCIEEKVTYLASSAAVTLLSEEDQTPIEWGIKQIIEPGQSARISAGTTYQCDPNVVSVGNWIVHEDCYPGVMIFEIGNENNYFTGKQSSVDPSVKANQSFNVYENAAAGTVIGKVGIASNYFFWTGSPGPIYQVNSLPGTPFLVATDGTITVANSDALDYENTKSYVIKLHADYVNRDSKVVDVVININNRNDIAPTVVEALSVVAGAQGESVEISLSASFVDAEGDGITFTSTDLPQGLVISKAGVISGTLNQVGTYQATVAAHDGVNTTSSTLNFNVTAAATASAESTSAPEQAAPESDSEASSTGGGSTNSLFILLAALTFINRRVRK</sequence>
<evidence type="ECO:0000256" key="4">
    <source>
        <dbReference type="ARBA" id="ARBA00022825"/>
    </source>
</evidence>
<keyword evidence="3" id="KW-0378">Hydrolase</keyword>
<dbReference type="RefSeq" id="WP_348386276.1">
    <property type="nucleotide sequence ID" value="NZ_CP134146.1"/>
</dbReference>
<dbReference type="SUPFAM" id="SSF49313">
    <property type="entry name" value="Cadherin-like"/>
    <property type="match status" value="1"/>
</dbReference>
<feature type="chain" id="PRO_5047392045" evidence="6">
    <location>
        <begin position="21"/>
        <end position="1247"/>
    </location>
</feature>
<dbReference type="InterPro" id="IPR013783">
    <property type="entry name" value="Ig-like_fold"/>
</dbReference>
<evidence type="ECO:0000256" key="5">
    <source>
        <dbReference type="SAM" id="MobiDB-lite"/>
    </source>
</evidence>
<dbReference type="InterPro" id="IPR002126">
    <property type="entry name" value="Cadherin-like_dom"/>
</dbReference>
<keyword evidence="4" id="KW-0720">Serine protease</keyword>
<evidence type="ECO:0000313" key="8">
    <source>
        <dbReference type="EMBL" id="WNC67112.1"/>
    </source>
</evidence>
<dbReference type="Gene3D" id="3.40.50.200">
    <property type="entry name" value="Peptidase S8/S53 domain"/>
    <property type="match status" value="1"/>
</dbReference>
<organism evidence="8 9">
    <name type="scientific">Thalassotalea nanhaiensis</name>
    <dbReference type="NCBI Taxonomy" id="3065648"/>
    <lineage>
        <taxon>Bacteria</taxon>
        <taxon>Pseudomonadati</taxon>
        <taxon>Pseudomonadota</taxon>
        <taxon>Gammaproteobacteria</taxon>
        <taxon>Alteromonadales</taxon>
        <taxon>Colwelliaceae</taxon>
        <taxon>Thalassotalea</taxon>
    </lineage>
</organism>
<dbReference type="CDD" id="cd11304">
    <property type="entry name" value="Cadherin_repeat"/>
    <property type="match status" value="1"/>
</dbReference>
<dbReference type="EMBL" id="CP134146">
    <property type="protein sequence ID" value="WNC67112.1"/>
    <property type="molecule type" value="Genomic_DNA"/>
</dbReference>